<reference evidence="3 4" key="1">
    <citation type="journal article" date="2014" name="PLoS Genet.">
        <title>The Genome of Spironucleus salmonicida Highlights a Fish Pathogen Adapted to Fluctuating Environments.</title>
        <authorList>
            <person name="Xu F."/>
            <person name="Jerlstrom-Hultqvist J."/>
            <person name="Einarsson E."/>
            <person name="Astvaldsson A."/>
            <person name="Svard S.G."/>
            <person name="Andersson J.O."/>
        </authorList>
    </citation>
    <scope>NUCLEOTIDE SEQUENCE</scope>
    <source>
        <strain evidence="4">ATCC 50377</strain>
    </source>
</reference>
<gene>
    <name evidence="3" type="ORF">SS50377_11547</name>
    <name evidence="4" type="ORF">SS50377_23959</name>
</gene>
<protein>
    <submittedName>
        <fullName evidence="3">Uncharacterized protein</fullName>
    </submittedName>
</protein>
<dbReference type="EMBL" id="KI545993">
    <property type="protein sequence ID" value="EST48340.1"/>
    <property type="molecule type" value="Genomic_DNA"/>
</dbReference>
<sequence>MASYSEGTPMRRAGPFRSRQPPQGDLASRPQPCRVRRRSIACCFSLPHERQAGYYNLPMSFKNIKFQYIPLKYETSTYAFSLQMSSTQACAVVEENCSAGCADTANGNRQVVCSAQQVPCAFRSYAFEPFECTTASGTKLTPCLVQEDSYFCIFATVMTAWKPISAILFGVVLALFIVLVVSTCICCLRAPKQKNVQV</sequence>
<keyword evidence="2" id="KW-0472">Membrane</keyword>
<keyword evidence="2" id="KW-1133">Transmembrane helix</keyword>
<evidence type="ECO:0000313" key="5">
    <source>
        <dbReference type="Proteomes" id="UP000018208"/>
    </source>
</evidence>
<organism evidence="3">
    <name type="scientific">Spironucleus salmonicida</name>
    <dbReference type="NCBI Taxonomy" id="348837"/>
    <lineage>
        <taxon>Eukaryota</taxon>
        <taxon>Metamonada</taxon>
        <taxon>Diplomonadida</taxon>
        <taxon>Hexamitidae</taxon>
        <taxon>Hexamitinae</taxon>
        <taxon>Spironucleus</taxon>
    </lineage>
</organism>
<dbReference type="VEuPathDB" id="GiardiaDB:SS50377_23959"/>
<evidence type="ECO:0000313" key="4">
    <source>
        <dbReference type="EMBL" id="KAH0574023.1"/>
    </source>
</evidence>
<dbReference type="AlphaFoldDB" id="V6LUU2"/>
<evidence type="ECO:0000256" key="2">
    <source>
        <dbReference type="SAM" id="Phobius"/>
    </source>
</evidence>
<evidence type="ECO:0000256" key="1">
    <source>
        <dbReference type="SAM" id="MobiDB-lite"/>
    </source>
</evidence>
<reference evidence="4" key="2">
    <citation type="submission" date="2020-12" db="EMBL/GenBank/DDBJ databases">
        <title>New Spironucleus salmonicida genome in near-complete chromosomes.</title>
        <authorList>
            <person name="Xu F."/>
            <person name="Kurt Z."/>
            <person name="Jimenez-Gonzalez A."/>
            <person name="Astvaldsson A."/>
            <person name="Andersson J.O."/>
            <person name="Svard S.G."/>
        </authorList>
    </citation>
    <scope>NUCLEOTIDE SEQUENCE</scope>
    <source>
        <strain evidence="4">ATCC 50377</strain>
    </source>
</reference>
<keyword evidence="2" id="KW-0812">Transmembrane</keyword>
<name>V6LUU2_9EUKA</name>
<feature type="transmembrane region" description="Helical" evidence="2">
    <location>
        <begin position="166"/>
        <end position="188"/>
    </location>
</feature>
<dbReference type="EMBL" id="AUWU02000004">
    <property type="protein sequence ID" value="KAH0574023.1"/>
    <property type="molecule type" value="Genomic_DNA"/>
</dbReference>
<evidence type="ECO:0000313" key="3">
    <source>
        <dbReference type="EMBL" id="EST48340.1"/>
    </source>
</evidence>
<proteinExistence type="predicted"/>
<dbReference type="Proteomes" id="UP000018208">
    <property type="component" value="Unassembled WGS sequence"/>
</dbReference>
<feature type="region of interest" description="Disordered" evidence="1">
    <location>
        <begin position="1"/>
        <end position="32"/>
    </location>
</feature>
<accession>V6LUU2</accession>
<keyword evidence="5" id="KW-1185">Reference proteome</keyword>